<gene>
    <name evidence="3" type="ORF">UFOPK2656_01577</name>
    <name evidence="4" type="ORF">UFOPK3099_01233</name>
    <name evidence="5" type="ORF">UFOPK3267_02955</name>
    <name evidence="6" type="ORF">UFOPK3651_01101</name>
    <name evidence="2" type="ORF">UFOPK4189_01198</name>
</gene>
<reference evidence="2" key="1">
    <citation type="submission" date="2020-05" db="EMBL/GenBank/DDBJ databases">
        <authorList>
            <person name="Chiriac C."/>
            <person name="Salcher M."/>
            <person name="Ghai R."/>
            <person name="Kavagutti S V."/>
        </authorList>
    </citation>
    <scope>NUCLEOTIDE SEQUENCE</scope>
</reference>
<accession>A0A6J6A203</accession>
<evidence type="ECO:0000313" key="2">
    <source>
        <dbReference type="EMBL" id="CAB4363419.1"/>
    </source>
</evidence>
<evidence type="ECO:0000313" key="4">
    <source>
        <dbReference type="EMBL" id="CAB4818294.1"/>
    </source>
</evidence>
<dbReference type="EMBL" id="CAFBIY010000253">
    <property type="protein sequence ID" value="CAB4853424.1"/>
    <property type="molecule type" value="Genomic_DNA"/>
</dbReference>
<keyword evidence="1" id="KW-1133">Transmembrane helix</keyword>
<dbReference type="AlphaFoldDB" id="A0A6J6A203"/>
<keyword evidence="1" id="KW-0812">Transmembrane</keyword>
<proteinExistence type="predicted"/>
<protein>
    <submittedName>
        <fullName evidence="2">Unannotated protein</fullName>
    </submittedName>
</protein>
<dbReference type="EMBL" id="CAFBMT010000005">
    <property type="protein sequence ID" value="CAB4924965.1"/>
    <property type="molecule type" value="Genomic_DNA"/>
</dbReference>
<dbReference type="EMBL" id="CAESGF010000005">
    <property type="protein sequence ID" value="CAB4363419.1"/>
    <property type="molecule type" value="Genomic_DNA"/>
</dbReference>
<feature type="transmembrane region" description="Helical" evidence="1">
    <location>
        <begin position="15"/>
        <end position="37"/>
    </location>
</feature>
<organism evidence="2">
    <name type="scientific">freshwater metagenome</name>
    <dbReference type="NCBI Taxonomy" id="449393"/>
    <lineage>
        <taxon>unclassified sequences</taxon>
        <taxon>metagenomes</taxon>
        <taxon>ecological metagenomes</taxon>
    </lineage>
</organism>
<evidence type="ECO:0000313" key="6">
    <source>
        <dbReference type="EMBL" id="CAB4924965.1"/>
    </source>
</evidence>
<keyword evidence="1" id="KW-0472">Membrane</keyword>
<evidence type="ECO:0000313" key="5">
    <source>
        <dbReference type="EMBL" id="CAB4853424.1"/>
    </source>
</evidence>
<dbReference type="EMBL" id="CAFAAV010000081">
    <property type="protein sequence ID" value="CAB4818294.1"/>
    <property type="molecule type" value="Genomic_DNA"/>
</dbReference>
<evidence type="ECO:0000313" key="3">
    <source>
        <dbReference type="EMBL" id="CAB4723675.1"/>
    </source>
</evidence>
<evidence type="ECO:0000256" key="1">
    <source>
        <dbReference type="SAM" id="Phobius"/>
    </source>
</evidence>
<name>A0A6J6A203_9ZZZZ</name>
<sequence length="163" mass="17753">MGDVPFRVRRPQTSLLIVSAIIAVCVVGMFMALDAAITGNEGAKLPPAIETIDPVRSANQILSQTQVVVDLQAGYTGVLVIDGLELETVNLDELRKTVKPGQQIELPPTTFYEPGNATLTFDPSEGSSIPEFTQGEHVVEVLYWKLTEGRGKARSFTWSFSVF</sequence>
<dbReference type="EMBL" id="CAEZYF010000008">
    <property type="protein sequence ID" value="CAB4723675.1"/>
    <property type="molecule type" value="Genomic_DNA"/>
</dbReference>